<sequence>MTSVGSAENNTQNVPNKTDQKANENLKVAAEKPKLSAVDKHPQLLAHLKATNPAIQYRPYFTDIRQVPGFVNPPPQGVDKMKIEPQEQPKQINYTKCSMVIIL</sequence>
<name>A0ABQ9FUS3_TEGGR</name>
<keyword evidence="3" id="KW-1185">Reference proteome</keyword>
<gene>
    <name evidence="2" type="ORF">KUTeg_002595</name>
</gene>
<reference evidence="2 3" key="1">
    <citation type="submission" date="2022-12" db="EMBL/GenBank/DDBJ databases">
        <title>Chromosome-level genome of Tegillarca granosa.</title>
        <authorList>
            <person name="Kim J."/>
        </authorList>
    </citation>
    <scope>NUCLEOTIDE SEQUENCE [LARGE SCALE GENOMIC DNA]</scope>
    <source>
        <strain evidence="2">Teg-2019</strain>
        <tissue evidence="2">Adductor muscle</tissue>
    </source>
</reference>
<proteinExistence type="predicted"/>
<comment type="caution">
    <text evidence="2">The sequence shown here is derived from an EMBL/GenBank/DDBJ whole genome shotgun (WGS) entry which is preliminary data.</text>
</comment>
<evidence type="ECO:0000256" key="1">
    <source>
        <dbReference type="SAM" id="MobiDB-lite"/>
    </source>
</evidence>
<dbReference type="EMBL" id="JARBDR010000141">
    <property type="protein sequence ID" value="KAJ8321008.1"/>
    <property type="molecule type" value="Genomic_DNA"/>
</dbReference>
<feature type="compositionally biased region" description="Polar residues" evidence="1">
    <location>
        <begin position="1"/>
        <end position="17"/>
    </location>
</feature>
<organism evidence="2 3">
    <name type="scientific">Tegillarca granosa</name>
    <name type="common">Malaysian cockle</name>
    <name type="synonym">Anadara granosa</name>
    <dbReference type="NCBI Taxonomy" id="220873"/>
    <lineage>
        <taxon>Eukaryota</taxon>
        <taxon>Metazoa</taxon>
        <taxon>Spiralia</taxon>
        <taxon>Lophotrochozoa</taxon>
        <taxon>Mollusca</taxon>
        <taxon>Bivalvia</taxon>
        <taxon>Autobranchia</taxon>
        <taxon>Pteriomorphia</taxon>
        <taxon>Arcoida</taxon>
        <taxon>Arcoidea</taxon>
        <taxon>Arcidae</taxon>
        <taxon>Tegillarca</taxon>
    </lineage>
</organism>
<protein>
    <submittedName>
        <fullName evidence="2">Uncharacterized protein</fullName>
    </submittedName>
</protein>
<accession>A0ABQ9FUS3</accession>
<evidence type="ECO:0000313" key="3">
    <source>
        <dbReference type="Proteomes" id="UP001217089"/>
    </source>
</evidence>
<dbReference type="Proteomes" id="UP001217089">
    <property type="component" value="Unassembled WGS sequence"/>
</dbReference>
<feature type="region of interest" description="Disordered" evidence="1">
    <location>
        <begin position="1"/>
        <end position="26"/>
    </location>
</feature>
<evidence type="ECO:0000313" key="2">
    <source>
        <dbReference type="EMBL" id="KAJ8321008.1"/>
    </source>
</evidence>